<feature type="domain" description="CBM6" evidence="6">
    <location>
        <begin position="883"/>
        <end position="1006"/>
    </location>
</feature>
<dbReference type="OrthoDB" id="9805821at2"/>
<dbReference type="SUPFAM" id="SSF52279">
    <property type="entry name" value="Beta-D-glucan exohydrolase, C-terminal domain"/>
    <property type="match status" value="2"/>
</dbReference>
<dbReference type="InterPro" id="IPR008979">
    <property type="entry name" value="Galactose-bd-like_sf"/>
</dbReference>
<dbReference type="SUPFAM" id="SSF51445">
    <property type="entry name" value="(Trans)glycosidases"/>
    <property type="match status" value="1"/>
</dbReference>
<dbReference type="InterPro" id="IPR008999">
    <property type="entry name" value="Actin-crosslinking"/>
</dbReference>
<dbReference type="CDD" id="cd23343">
    <property type="entry name" value="beta-trefoil_FSCN_BglX-like"/>
    <property type="match status" value="1"/>
</dbReference>
<dbReference type="SMART" id="SM01217">
    <property type="entry name" value="Fn3_like"/>
    <property type="match status" value="1"/>
</dbReference>
<dbReference type="PRINTS" id="PR00133">
    <property type="entry name" value="GLHYDRLASE3"/>
</dbReference>
<evidence type="ECO:0000259" key="6">
    <source>
        <dbReference type="PROSITE" id="PS51175"/>
    </source>
</evidence>
<dbReference type="InterPro" id="IPR036962">
    <property type="entry name" value="Glyco_hydro_3_N_sf"/>
</dbReference>
<keyword evidence="8" id="KW-1185">Reference proteome</keyword>
<dbReference type="Pfam" id="PF03422">
    <property type="entry name" value="CBM_6"/>
    <property type="match status" value="1"/>
</dbReference>
<dbReference type="Pfam" id="PF14310">
    <property type="entry name" value="Fn3-like"/>
    <property type="match status" value="1"/>
</dbReference>
<dbReference type="Gene3D" id="2.60.120.260">
    <property type="entry name" value="Galactose-binding domain-like"/>
    <property type="match status" value="1"/>
</dbReference>
<dbReference type="InterPro" id="IPR026891">
    <property type="entry name" value="Fn3-like"/>
</dbReference>
<feature type="region of interest" description="Disordered" evidence="4">
    <location>
        <begin position="515"/>
        <end position="534"/>
    </location>
</feature>
<dbReference type="InterPro" id="IPR005084">
    <property type="entry name" value="CBM6"/>
</dbReference>
<dbReference type="InterPro" id="IPR044993">
    <property type="entry name" value="BXL"/>
</dbReference>
<name>A0A1G9C5U6_9BACI</name>
<feature type="signal peptide" evidence="5">
    <location>
        <begin position="1"/>
        <end position="27"/>
    </location>
</feature>
<evidence type="ECO:0000256" key="1">
    <source>
        <dbReference type="ARBA" id="ARBA00005336"/>
    </source>
</evidence>
<reference evidence="7 8" key="1">
    <citation type="submission" date="2016-10" db="EMBL/GenBank/DDBJ databases">
        <authorList>
            <person name="de Groot N.N."/>
        </authorList>
    </citation>
    <scope>NUCLEOTIDE SEQUENCE [LARGE SCALE GENOMIC DNA]</scope>
    <source>
        <strain evidence="7 8">CGMCC 1.6502</strain>
    </source>
</reference>
<dbReference type="AlphaFoldDB" id="A0A1G9C5U6"/>
<feature type="chain" id="PRO_5039187833" evidence="5">
    <location>
        <begin position="28"/>
        <end position="1006"/>
    </location>
</feature>
<accession>A0A1G9C5U6</accession>
<dbReference type="Proteomes" id="UP000198694">
    <property type="component" value="Unassembled WGS sequence"/>
</dbReference>
<dbReference type="SUPFAM" id="SSF49785">
    <property type="entry name" value="Galactose-binding domain-like"/>
    <property type="match status" value="1"/>
</dbReference>
<dbReference type="GO" id="GO:0008422">
    <property type="term" value="F:beta-glucosidase activity"/>
    <property type="evidence" value="ECO:0007669"/>
    <property type="project" value="UniProtKB-ARBA"/>
</dbReference>
<dbReference type="GO" id="GO:0046556">
    <property type="term" value="F:alpha-L-arabinofuranosidase activity"/>
    <property type="evidence" value="ECO:0007669"/>
    <property type="project" value="TreeGrafter"/>
</dbReference>
<dbReference type="Gene3D" id="3.20.20.300">
    <property type="entry name" value="Glycoside hydrolase, family 3, N-terminal domain"/>
    <property type="match status" value="1"/>
</dbReference>
<keyword evidence="2 5" id="KW-0732">Signal</keyword>
<dbReference type="SUPFAM" id="SSF50405">
    <property type="entry name" value="Actin-crosslinking proteins"/>
    <property type="match status" value="1"/>
</dbReference>
<evidence type="ECO:0000256" key="5">
    <source>
        <dbReference type="SAM" id="SignalP"/>
    </source>
</evidence>
<dbReference type="PANTHER" id="PTHR42721:SF3">
    <property type="entry name" value="BETA-D-XYLOSIDASE 5-RELATED"/>
    <property type="match status" value="1"/>
</dbReference>
<dbReference type="GO" id="GO:0030246">
    <property type="term" value="F:carbohydrate binding"/>
    <property type="evidence" value="ECO:0007669"/>
    <property type="project" value="InterPro"/>
</dbReference>
<dbReference type="Pfam" id="PF00933">
    <property type="entry name" value="Glyco_hydro_3"/>
    <property type="match status" value="1"/>
</dbReference>
<keyword evidence="3" id="KW-0378">Hydrolase</keyword>
<dbReference type="InterPro" id="IPR001764">
    <property type="entry name" value="Glyco_hydro_3_N"/>
</dbReference>
<dbReference type="Gene3D" id="2.60.40.10">
    <property type="entry name" value="Immunoglobulins"/>
    <property type="match status" value="1"/>
</dbReference>
<dbReference type="GO" id="GO:0009044">
    <property type="term" value="F:xylan 1,4-beta-xylosidase activity"/>
    <property type="evidence" value="ECO:0007669"/>
    <property type="project" value="InterPro"/>
</dbReference>
<dbReference type="STRING" id="407036.SAMN05216243_3265"/>
<dbReference type="InterPro" id="IPR002772">
    <property type="entry name" value="Glyco_hydro_3_C"/>
</dbReference>
<dbReference type="SMART" id="SM00606">
    <property type="entry name" value="CBD_IV"/>
    <property type="match status" value="1"/>
</dbReference>
<dbReference type="InterPro" id="IPR017853">
    <property type="entry name" value="GH"/>
</dbReference>
<dbReference type="PANTHER" id="PTHR42721">
    <property type="entry name" value="SUGAR HYDROLASE-RELATED"/>
    <property type="match status" value="1"/>
</dbReference>
<dbReference type="FunFam" id="2.60.40.10:FF:000495">
    <property type="entry name" value="Periplasmic beta-glucosidase"/>
    <property type="match status" value="1"/>
</dbReference>
<dbReference type="Gene3D" id="2.60.120.380">
    <property type="match status" value="1"/>
</dbReference>
<dbReference type="InterPro" id="IPR006584">
    <property type="entry name" value="Cellulose-bd_IV"/>
</dbReference>
<sequence length="1006" mass="111292">MKIVKRSLKISFSMLLILVLSMQGVPATSTDIVHAADQNYDYPFQNPNLSLGERVDDLLSRLTLDEKVSLLHQYQPAIPRLGIESFRTGTEALHGVSWLGNATVFPQATGLANTWNKSLIEDVGSAVGDEVRAFHKKYPEDVGLSVWAPVVDLQRDPRAGRNEEGFGEDPYLTGQISTAYSIGLKGKDSFYVKTIPTLKHFLGYNNEENRGASSSSLDPRNLYEYQLKSFQYAIESGAALSMMPAYNAINGKPANLSPLINDVVKDEWADDFFVVSDAGDISGMVNDHHYVDTYAEAAALSIKAGVDSFTDQDDNAEIVTGWIHDALAQDLLTEADIDEAVRNILSVRFRTGEFDGPELDLYADIDESVINSEEHQQLALETAQEQLVLLKNQEQALPLNKDVEGKVAVIGPLADQVFNDFYSGTLPYTVSTLEGVKSKVTEEQVAFSRGVNQIALKSKATNKYVTASPEGDVNLTANSDSIGVNETFSLYDFGWDQYLLRAHANDMYVANKNGSSDVVNNETSPGRQEDKPGTQDWFTYQNYNYEKQADGTFALYNYQTGHWDTGLEGGRYVTVGEETPHKLTATKQSITGDTEKFDQIVVVDGEEEAQKTAQEAEAAIVVVGDQTLLNSRETIDREDIILPPSQKELINKVAAVNENTIVVLVSSYPMAMPEIESNPNVKAILYSAHGGQEEGNAIADALFGDYAPAGRLNQTWYESVDQLADIMEYDIIKGERTYQYFDGEPLYPFGHGLTYTDFEYSNLRLSSHHIEDDGEVTVRADITNTATMASDEVAQLYVHDKKASVKRPIEELKGFERIHLKPNQTKTVTFTLPASELAFWDVSRDKYVVESGTFDIMVGRSSDDIELKGTLKVDGEKVPTRDLTKETKAENYDNYSGVKLVEESTSESYAIGEIDTGDWLAFENVKFPKGISELKVRVASQENGGTIELRLDDPQSGKLAGTVNVPATGGLQNWETVTTDVRKLAGKHDVYLTFKGNFTFDAFQLK</sequence>
<comment type="similarity">
    <text evidence="1">Belongs to the glycosyl hydrolase 3 family.</text>
</comment>
<evidence type="ECO:0000313" key="8">
    <source>
        <dbReference type="Proteomes" id="UP000198694"/>
    </source>
</evidence>
<proteinExistence type="inferred from homology"/>
<evidence type="ECO:0000256" key="4">
    <source>
        <dbReference type="SAM" id="MobiDB-lite"/>
    </source>
</evidence>
<dbReference type="GO" id="GO:0031222">
    <property type="term" value="P:arabinan catabolic process"/>
    <property type="evidence" value="ECO:0007669"/>
    <property type="project" value="TreeGrafter"/>
</dbReference>
<dbReference type="Pfam" id="PF01915">
    <property type="entry name" value="Glyco_hydro_3_C"/>
    <property type="match status" value="1"/>
</dbReference>
<dbReference type="GO" id="GO:0045493">
    <property type="term" value="P:xylan catabolic process"/>
    <property type="evidence" value="ECO:0007669"/>
    <property type="project" value="InterPro"/>
</dbReference>
<organism evidence="7 8">
    <name type="scientific">Sediminibacillus albus</name>
    <dbReference type="NCBI Taxonomy" id="407036"/>
    <lineage>
        <taxon>Bacteria</taxon>
        <taxon>Bacillati</taxon>
        <taxon>Bacillota</taxon>
        <taxon>Bacilli</taxon>
        <taxon>Bacillales</taxon>
        <taxon>Bacillaceae</taxon>
        <taxon>Sediminibacillus</taxon>
    </lineage>
</organism>
<feature type="compositionally biased region" description="Polar residues" evidence="4">
    <location>
        <begin position="515"/>
        <end position="526"/>
    </location>
</feature>
<dbReference type="Gene3D" id="3.40.50.1700">
    <property type="entry name" value="Glycoside hydrolase family 3 C-terminal domain"/>
    <property type="match status" value="1"/>
</dbReference>
<dbReference type="RefSeq" id="WP_093216431.1">
    <property type="nucleotide sequence ID" value="NZ_FNFL01000007.1"/>
</dbReference>
<dbReference type="PROSITE" id="PS51175">
    <property type="entry name" value="CBM6"/>
    <property type="match status" value="1"/>
</dbReference>
<evidence type="ECO:0000256" key="3">
    <source>
        <dbReference type="ARBA" id="ARBA00022801"/>
    </source>
</evidence>
<gene>
    <name evidence="7" type="ORF">SAMN05216243_3265</name>
</gene>
<evidence type="ECO:0000313" key="7">
    <source>
        <dbReference type="EMBL" id="SDK47052.1"/>
    </source>
</evidence>
<dbReference type="InterPro" id="IPR036881">
    <property type="entry name" value="Glyco_hydro_3_C_sf"/>
</dbReference>
<protein>
    <submittedName>
        <fullName evidence="7">Beta-glucosidase</fullName>
    </submittedName>
</protein>
<evidence type="ECO:0000256" key="2">
    <source>
        <dbReference type="ARBA" id="ARBA00022729"/>
    </source>
</evidence>
<dbReference type="EMBL" id="FNFL01000007">
    <property type="protein sequence ID" value="SDK47052.1"/>
    <property type="molecule type" value="Genomic_DNA"/>
</dbReference>
<dbReference type="InterPro" id="IPR013783">
    <property type="entry name" value="Ig-like_fold"/>
</dbReference>
<dbReference type="CDD" id="cd04084">
    <property type="entry name" value="CBM6_xylanase-like"/>
    <property type="match status" value="1"/>
</dbReference>